<dbReference type="FunFam" id="3.40.50.300:FF:000032">
    <property type="entry name" value="Export ABC transporter ATP-binding protein"/>
    <property type="match status" value="1"/>
</dbReference>
<proteinExistence type="inferred from homology"/>
<dbReference type="GO" id="GO:0005524">
    <property type="term" value="F:ATP binding"/>
    <property type="evidence" value="ECO:0007669"/>
    <property type="project" value="UniProtKB-KW"/>
</dbReference>
<dbReference type="GO" id="GO:0016887">
    <property type="term" value="F:ATP hydrolysis activity"/>
    <property type="evidence" value="ECO:0007669"/>
    <property type="project" value="InterPro"/>
</dbReference>
<keyword evidence="2" id="KW-1003">Cell membrane</keyword>
<dbReference type="AlphaFoldDB" id="A0A1I7GPV8"/>
<comment type="similarity">
    <text evidence="7">Belongs to the ABC transporter superfamily. Macrolide exporter (TC 3.A.1.122) family.</text>
</comment>
<evidence type="ECO:0000256" key="6">
    <source>
        <dbReference type="ARBA" id="ARBA00023251"/>
    </source>
</evidence>
<dbReference type="InterPro" id="IPR003439">
    <property type="entry name" value="ABC_transporter-like_ATP-bd"/>
</dbReference>
<feature type="domain" description="ABC transporter" evidence="8">
    <location>
        <begin position="4"/>
        <end position="231"/>
    </location>
</feature>
<dbReference type="InterPro" id="IPR017871">
    <property type="entry name" value="ABC_transporter-like_CS"/>
</dbReference>
<dbReference type="CDD" id="cd03255">
    <property type="entry name" value="ABC_MJ0796_LolCDE_FtsE"/>
    <property type="match status" value="1"/>
</dbReference>
<evidence type="ECO:0000259" key="8">
    <source>
        <dbReference type="PROSITE" id="PS50893"/>
    </source>
</evidence>
<keyword evidence="6" id="KW-0046">Antibiotic resistance</keyword>
<dbReference type="SMART" id="SM00382">
    <property type="entry name" value="AAA"/>
    <property type="match status" value="1"/>
</dbReference>
<dbReference type="InterPro" id="IPR015854">
    <property type="entry name" value="ABC_transpr_LolD-like"/>
</dbReference>
<evidence type="ECO:0000313" key="9">
    <source>
        <dbReference type="EMBL" id="SFU50266.1"/>
    </source>
</evidence>
<evidence type="ECO:0000256" key="5">
    <source>
        <dbReference type="ARBA" id="ARBA00022989"/>
    </source>
</evidence>
<dbReference type="PANTHER" id="PTHR24220">
    <property type="entry name" value="IMPORT ATP-BINDING PROTEIN"/>
    <property type="match status" value="1"/>
</dbReference>
<dbReference type="Pfam" id="PF00005">
    <property type="entry name" value="ABC_tran"/>
    <property type="match status" value="1"/>
</dbReference>
<keyword evidence="5" id="KW-1133">Transmembrane helix</keyword>
<dbReference type="PROSITE" id="PS00211">
    <property type="entry name" value="ABC_TRANSPORTER_1"/>
    <property type="match status" value="1"/>
</dbReference>
<accession>A0A1I7GPV8</accession>
<dbReference type="GO" id="GO:0046677">
    <property type="term" value="P:response to antibiotic"/>
    <property type="evidence" value="ECO:0007669"/>
    <property type="project" value="UniProtKB-KW"/>
</dbReference>
<dbReference type="SUPFAM" id="SSF52540">
    <property type="entry name" value="P-loop containing nucleoside triphosphate hydrolases"/>
    <property type="match status" value="1"/>
</dbReference>
<reference evidence="9 10" key="1">
    <citation type="submission" date="2016-10" db="EMBL/GenBank/DDBJ databases">
        <authorList>
            <person name="de Groot N.N."/>
        </authorList>
    </citation>
    <scope>NUCLEOTIDE SEQUENCE [LARGE SCALE GENOMIC DNA]</scope>
    <source>
        <strain evidence="9 10">Nm24</strain>
    </source>
</reference>
<dbReference type="EMBL" id="FPBL01000003">
    <property type="protein sequence ID" value="SFU50266.1"/>
    <property type="molecule type" value="Genomic_DNA"/>
</dbReference>
<dbReference type="GO" id="GO:0005886">
    <property type="term" value="C:plasma membrane"/>
    <property type="evidence" value="ECO:0007669"/>
    <property type="project" value="TreeGrafter"/>
</dbReference>
<keyword evidence="4 9" id="KW-0067">ATP-binding</keyword>
<gene>
    <name evidence="9" type="ORF">SAMN05216339_10385</name>
</gene>
<evidence type="ECO:0000256" key="3">
    <source>
        <dbReference type="ARBA" id="ARBA00022741"/>
    </source>
</evidence>
<dbReference type="InterPro" id="IPR017911">
    <property type="entry name" value="MacB-like_ATP-bd"/>
</dbReference>
<dbReference type="InterPro" id="IPR003593">
    <property type="entry name" value="AAA+_ATPase"/>
</dbReference>
<dbReference type="Gene3D" id="3.40.50.300">
    <property type="entry name" value="P-loop containing nucleotide triphosphate hydrolases"/>
    <property type="match status" value="1"/>
</dbReference>
<dbReference type="InterPro" id="IPR027417">
    <property type="entry name" value="P-loop_NTPase"/>
</dbReference>
<keyword evidence="3" id="KW-0547">Nucleotide-binding</keyword>
<dbReference type="PROSITE" id="PS50893">
    <property type="entry name" value="ABC_TRANSPORTER_2"/>
    <property type="match status" value="1"/>
</dbReference>
<keyword evidence="1" id="KW-0813">Transport</keyword>
<dbReference type="Proteomes" id="UP000183926">
    <property type="component" value="Unassembled WGS sequence"/>
</dbReference>
<organism evidence="9 10">
    <name type="scientific">Nitrosomonas eutropha</name>
    <dbReference type="NCBI Taxonomy" id="916"/>
    <lineage>
        <taxon>Bacteria</taxon>
        <taxon>Pseudomonadati</taxon>
        <taxon>Pseudomonadota</taxon>
        <taxon>Betaproteobacteria</taxon>
        <taxon>Nitrosomonadales</taxon>
        <taxon>Nitrosomonadaceae</taxon>
        <taxon>Nitrosomonas</taxon>
    </lineage>
</organism>
<evidence type="ECO:0000256" key="1">
    <source>
        <dbReference type="ARBA" id="ARBA00022448"/>
    </source>
</evidence>
<evidence type="ECO:0000313" key="10">
    <source>
        <dbReference type="Proteomes" id="UP000183926"/>
    </source>
</evidence>
<evidence type="ECO:0000256" key="7">
    <source>
        <dbReference type="ARBA" id="ARBA00038388"/>
    </source>
</evidence>
<dbReference type="GO" id="GO:0098796">
    <property type="term" value="C:membrane protein complex"/>
    <property type="evidence" value="ECO:0007669"/>
    <property type="project" value="UniProtKB-ARBA"/>
</dbReference>
<keyword evidence="5" id="KW-0812">Transmembrane</keyword>
<protein>
    <submittedName>
        <fullName evidence="9">Putative ABC transport system ATP-binding protein</fullName>
    </submittedName>
</protein>
<dbReference type="PANTHER" id="PTHR24220:SF659">
    <property type="entry name" value="TRANSPORTER, PUTATIVE-RELATED"/>
    <property type="match status" value="1"/>
</dbReference>
<keyword evidence="5" id="KW-0472">Membrane</keyword>
<dbReference type="GO" id="GO:0022857">
    <property type="term" value="F:transmembrane transporter activity"/>
    <property type="evidence" value="ECO:0007669"/>
    <property type="project" value="TreeGrafter"/>
</dbReference>
<sequence>MLAVRCRKIVKIYDSGGQRVTALGGIDLDIATGELMMLVGPSGCGKTTLISVIAGILDQDEGSCEVFGKDLAAMSNREKLKFRASHIGFVFQAFNLLPSLTVAENVSVPLLINGIRRAEAERKANSILEQVGLGDRTTFLPSQLSGGQQQRVAIARALIHDPGLIVCDEPTSALDHETGHTVMQLLKNTVLQSNRALVIVTHDSRIFSFADRTAEMDDGRIVKITDTSAAH</sequence>
<name>A0A1I7GPV8_9PROT</name>
<evidence type="ECO:0000256" key="2">
    <source>
        <dbReference type="ARBA" id="ARBA00022475"/>
    </source>
</evidence>
<evidence type="ECO:0000256" key="4">
    <source>
        <dbReference type="ARBA" id="ARBA00022840"/>
    </source>
</evidence>